<keyword evidence="3 5" id="KW-1133">Transmembrane helix</keyword>
<dbReference type="GO" id="GO:0016020">
    <property type="term" value="C:membrane"/>
    <property type="evidence" value="ECO:0007669"/>
    <property type="project" value="UniProtKB-SubCell"/>
</dbReference>
<evidence type="ECO:0000313" key="6">
    <source>
        <dbReference type="EMBL" id="RPE72780.1"/>
    </source>
</evidence>
<evidence type="ECO:0000256" key="4">
    <source>
        <dbReference type="ARBA" id="ARBA00023136"/>
    </source>
</evidence>
<feature type="transmembrane region" description="Helical" evidence="5">
    <location>
        <begin position="104"/>
        <end position="126"/>
    </location>
</feature>
<dbReference type="PANTHER" id="PTHR36926:SF1">
    <property type="entry name" value="COLICIN V PRODUCTION PROTEIN"/>
    <property type="match status" value="1"/>
</dbReference>
<comment type="caution">
    <text evidence="6">The sequence shown here is derived from an EMBL/GenBank/DDBJ whole genome shotgun (WGS) entry which is preliminary data.</text>
</comment>
<proteinExistence type="predicted"/>
<dbReference type="EMBL" id="RKQL01000001">
    <property type="protein sequence ID" value="RPE72780.1"/>
    <property type="molecule type" value="Genomic_DNA"/>
</dbReference>
<feature type="transmembrane region" description="Helical" evidence="5">
    <location>
        <begin position="68"/>
        <end position="92"/>
    </location>
</feature>
<evidence type="ECO:0000256" key="3">
    <source>
        <dbReference type="ARBA" id="ARBA00022989"/>
    </source>
</evidence>
<feature type="transmembrane region" description="Helical" evidence="5">
    <location>
        <begin position="31"/>
        <end position="48"/>
    </location>
</feature>
<organism evidence="6 7">
    <name type="scientific">Tibeticola sediminis</name>
    <dbReference type="NCBI Taxonomy" id="1917811"/>
    <lineage>
        <taxon>Bacteria</taxon>
        <taxon>Pseudomonadati</taxon>
        <taxon>Pseudomonadota</taxon>
        <taxon>Betaproteobacteria</taxon>
        <taxon>Burkholderiales</taxon>
        <taxon>Comamonadaceae</taxon>
        <taxon>Tibeticola</taxon>
    </lineage>
</organism>
<keyword evidence="2 5" id="KW-0812">Transmembrane</keyword>
<dbReference type="AlphaFoldDB" id="A0A3N4VFV1"/>
<accession>A0A3N4VFV1</accession>
<dbReference type="PANTHER" id="PTHR36926">
    <property type="entry name" value="COLICIN V PRODUCTION PROTEIN"/>
    <property type="match status" value="1"/>
</dbReference>
<dbReference type="GO" id="GO:0009403">
    <property type="term" value="P:toxin biosynthetic process"/>
    <property type="evidence" value="ECO:0007669"/>
    <property type="project" value="InterPro"/>
</dbReference>
<keyword evidence="4 5" id="KW-0472">Membrane</keyword>
<feature type="transmembrane region" description="Helical" evidence="5">
    <location>
        <begin position="6"/>
        <end position="24"/>
    </location>
</feature>
<evidence type="ECO:0000256" key="1">
    <source>
        <dbReference type="ARBA" id="ARBA00004141"/>
    </source>
</evidence>
<evidence type="ECO:0000256" key="5">
    <source>
        <dbReference type="SAM" id="Phobius"/>
    </source>
</evidence>
<dbReference type="InterPro" id="IPR052719">
    <property type="entry name" value="CvpA-like"/>
</dbReference>
<reference evidence="6 7" key="1">
    <citation type="submission" date="2018-11" db="EMBL/GenBank/DDBJ databases">
        <title>Genomic Encyclopedia of Type Strains, Phase IV (KMG-IV): sequencing the most valuable type-strain genomes for metagenomic binning, comparative biology and taxonomic classification.</title>
        <authorList>
            <person name="Goeker M."/>
        </authorList>
    </citation>
    <scope>NUCLEOTIDE SEQUENCE [LARGE SCALE GENOMIC DNA]</scope>
    <source>
        <strain evidence="6 7">DSM 101684</strain>
    </source>
</reference>
<protein>
    <submittedName>
        <fullName evidence="6">Membrane protein required for colicin V production</fullName>
    </submittedName>
</protein>
<keyword evidence="7" id="KW-1185">Reference proteome</keyword>
<evidence type="ECO:0000313" key="7">
    <source>
        <dbReference type="Proteomes" id="UP000272193"/>
    </source>
</evidence>
<dbReference type="Proteomes" id="UP000272193">
    <property type="component" value="Unassembled WGS sequence"/>
</dbReference>
<dbReference type="Pfam" id="PF02674">
    <property type="entry name" value="Colicin_V"/>
    <property type="match status" value="1"/>
</dbReference>
<name>A0A3N4VFV1_9BURK</name>
<dbReference type="RefSeq" id="WP_245968714.1">
    <property type="nucleotide sequence ID" value="NZ_RKQL01000001.1"/>
</dbReference>
<gene>
    <name evidence="6" type="ORF">EDC62_0483</name>
</gene>
<comment type="subcellular location">
    <subcellularLocation>
        <location evidence="1">Membrane</location>
        <topology evidence="1">Multi-pass membrane protein</topology>
    </subcellularLocation>
</comment>
<sequence>MAALTLLDWIVVAILLGSVLLGAWRGFLYEVVTLAGWVVAFVAAQTWAADLAVHLPLSGSTGGLRHAVAFVLIFIGGVFGAGLFAALIRRLLGAVGLRPVDRALGAGFGILRGLALLLAIGFVAHWTPLHRTEFWRLSATTPWIDSTVRSFVPWVEAWTARAEAS</sequence>
<dbReference type="InterPro" id="IPR003825">
    <property type="entry name" value="Colicin-V_CvpA"/>
</dbReference>
<evidence type="ECO:0000256" key="2">
    <source>
        <dbReference type="ARBA" id="ARBA00022692"/>
    </source>
</evidence>